<evidence type="ECO:0000313" key="3">
    <source>
        <dbReference type="EMBL" id="NMH90662.1"/>
    </source>
</evidence>
<dbReference type="EMBL" id="JAAXKZ010000007">
    <property type="protein sequence ID" value="NMH90662.1"/>
    <property type="molecule type" value="Genomic_DNA"/>
</dbReference>
<feature type="region of interest" description="Disordered" evidence="1">
    <location>
        <begin position="150"/>
        <end position="181"/>
    </location>
</feature>
<comment type="caution">
    <text evidence="3">The sequence shown here is derived from an EMBL/GenBank/DDBJ whole genome shotgun (WGS) entry which is preliminary data.</text>
</comment>
<feature type="compositionally biased region" description="Polar residues" evidence="1">
    <location>
        <begin position="161"/>
        <end position="181"/>
    </location>
</feature>
<evidence type="ECO:0000313" key="4">
    <source>
        <dbReference type="Proteomes" id="UP000586918"/>
    </source>
</evidence>
<keyword evidence="2" id="KW-0732">Signal</keyword>
<accession>A0A848DDK8</accession>
<dbReference type="Proteomes" id="UP000586918">
    <property type="component" value="Unassembled WGS sequence"/>
</dbReference>
<feature type="chain" id="PRO_5032611341" description="Small secreted protein" evidence="2">
    <location>
        <begin position="31"/>
        <end position="181"/>
    </location>
</feature>
<dbReference type="RefSeq" id="WP_169410159.1">
    <property type="nucleotide sequence ID" value="NZ_JAAXKZ010000007.1"/>
</dbReference>
<dbReference type="PROSITE" id="PS51257">
    <property type="entry name" value="PROKAR_LIPOPROTEIN"/>
    <property type="match status" value="1"/>
</dbReference>
<proteinExistence type="predicted"/>
<reference evidence="3 4" key="1">
    <citation type="submission" date="2020-04" db="EMBL/GenBank/DDBJ databases">
        <authorList>
            <person name="Klaysubun C."/>
            <person name="Duangmal K."/>
            <person name="Lipun K."/>
        </authorList>
    </citation>
    <scope>NUCLEOTIDE SEQUENCE [LARGE SCALE GENOMIC DNA]</scope>
    <source>
        <strain evidence="3 4">DSM 45300</strain>
    </source>
</reference>
<feature type="signal peptide" evidence="2">
    <location>
        <begin position="1"/>
        <end position="30"/>
    </location>
</feature>
<evidence type="ECO:0000256" key="2">
    <source>
        <dbReference type="SAM" id="SignalP"/>
    </source>
</evidence>
<protein>
    <recommendedName>
        <fullName evidence="5">Small secreted protein</fullName>
    </recommendedName>
</protein>
<gene>
    <name evidence="3" type="ORF">HF519_03505</name>
</gene>
<name>A0A848DDK8_9PSEU</name>
<organism evidence="3 4">
    <name type="scientific">Pseudonocardia bannensis</name>
    <dbReference type="NCBI Taxonomy" id="630973"/>
    <lineage>
        <taxon>Bacteria</taxon>
        <taxon>Bacillati</taxon>
        <taxon>Actinomycetota</taxon>
        <taxon>Actinomycetes</taxon>
        <taxon>Pseudonocardiales</taxon>
        <taxon>Pseudonocardiaceae</taxon>
        <taxon>Pseudonocardia</taxon>
    </lineage>
</organism>
<evidence type="ECO:0008006" key="5">
    <source>
        <dbReference type="Google" id="ProtNLM"/>
    </source>
</evidence>
<keyword evidence="4" id="KW-1185">Reference proteome</keyword>
<evidence type="ECO:0000256" key="1">
    <source>
        <dbReference type="SAM" id="MobiDB-lite"/>
    </source>
</evidence>
<sequence>MPCATRPARLATLLGALFVAAGCSSGVGSAAQGDAVQWTDDVCGAVLQFTEAASTQPSLDAADPAGALRSFSTYLGSTGAAVQGSIDALGRVGPSPVAGGDAVVADLTETLTRFKSSFESARTQIDAADSADPQALSAAFAPLQELENLPSPATGLEANPELNSAAEQAPNCQKVRSATGG</sequence>
<dbReference type="AlphaFoldDB" id="A0A848DDK8"/>